<name>A0A3L6RMB2_PANMI</name>
<dbReference type="AlphaFoldDB" id="A0A3L6RMB2"/>
<dbReference type="EMBL" id="PQIB02000008">
    <property type="protein sequence ID" value="RLN05228.1"/>
    <property type="molecule type" value="Genomic_DNA"/>
</dbReference>
<accession>A0A3L6RMB2</accession>
<dbReference type="OrthoDB" id="692179at2759"/>
<dbReference type="Proteomes" id="UP000275267">
    <property type="component" value="Unassembled WGS sequence"/>
</dbReference>
<protein>
    <submittedName>
        <fullName evidence="2">Uncharacterized protein</fullName>
    </submittedName>
</protein>
<feature type="compositionally biased region" description="Polar residues" evidence="1">
    <location>
        <begin position="42"/>
        <end position="52"/>
    </location>
</feature>
<gene>
    <name evidence="2" type="ORF">C2845_PM13G23730</name>
</gene>
<comment type="caution">
    <text evidence="2">The sequence shown here is derived from an EMBL/GenBank/DDBJ whole genome shotgun (WGS) entry which is preliminary data.</text>
</comment>
<reference evidence="3" key="1">
    <citation type="journal article" date="2019" name="Nat. Commun.">
        <title>The genome of broomcorn millet.</title>
        <authorList>
            <person name="Zou C."/>
            <person name="Miki D."/>
            <person name="Li D."/>
            <person name="Tang Q."/>
            <person name="Xiao L."/>
            <person name="Rajput S."/>
            <person name="Deng P."/>
            <person name="Jia W."/>
            <person name="Huang R."/>
            <person name="Zhang M."/>
            <person name="Sun Y."/>
            <person name="Hu J."/>
            <person name="Fu X."/>
            <person name="Schnable P.S."/>
            <person name="Li F."/>
            <person name="Zhang H."/>
            <person name="Feng B."/>
            <person name="Zhu X."/>
            <person name="Liu R."/>
            <person name="Schnable J.C."/>
            <person name="Zhu J.-K."/>
            <person name="Zhang H."/>
        </authorList>
    </citation>
    <scope>NUCLEOTIDE SEQUENCE [LARGE SCALE GENOMIC DNA]</scope>
</reference>
<organism evidence="2 3">
    <name type="scientific">Panicum miliaceum</name>
    <name type="common">Proso millet</name>
    <name type="synonym">Broomcorn millet</name>
    <dbReference type="NCBI Taxonomy" id="4540"/>
    <lineage>
        <taxon>Eukaryota</taxon>
        <taxon>Viridiplantae</taxon>
        <taxon>Streptophyta</taxon>
        <taxon>Embryophyta</taxon>
        <taxon>Tracheophyta</taxon>
        <taxon>Spermatophyta</taxon>
        <taxon>Magnoliopsida</taxon>
        <taxon>Liliopsida</taxon>
        <taxon>Poales</taxon>
        <taxon>Poaceae</taxon>
        <taxon>PACMAD clade</taxon>
        <taxon>Panicoideae</taxon>
        <taxon>Panicodae</taxon>
        <taxon>Paniceae</taxon>
        <taxon>Panicinae</taxon>
        <taxon>Panicum</taxon>
        <taxon>Panicum sect. Panicum</taxon>
    </lineage>
</organism>
<evidence type="ECO:0000313" key="3">
    <source>
        <dbReference type="Proteomes" id="UP000275267"/>
    </source>
</evidence>
<keyword evidence="3" id="KW-1185">Reference proteome</keyword>
<feature type="region of interest" description="Disordered" evidence="1">
    <location>
        <begin position="33"/>
        <end position="65"/>
    </location>
</feature>
<sequence length="188" mass="20954">MAGAALLRSAASKIVRTPPRLLVQEGLQHHGRRLLGRGPSYRLSSYSTSGASTPPPTNLRGPQTHNKKVPNEWDWAKAAAMEFAPKMAYVTTISCWMFIYFWVNPKLDHIKEILDAAAIEKLAMRDEIKRCHKRICDLLDSKESQFEARDSAGEAINSYLNVQVGQMQRCPARGHERGVGAQGPQAEQ</sequence>
<proteinExistence type="predicted"/>
<evidence type="ECO:0000256" key="1">
    <source>
        <dbReference type="SAM" id="MobiDB-lite"/>
    </source>
</evidence>
<evidence type="ECO:0000313" key="2">
    <source>
        <dbReference type="EMBL" id="RLN05228.1"/>
    </source>
</evidence>